<evidence type="ECO:0000313" key="16">
    <source>
        <dbReference type="EMBL" id="KAK9089979.1"/>
    </source>
</evidence>
<evidence type="ECO:0000256" key="1">
    <source>
        <dbReference type="ARBA" id="ARBA00004141"/>
    </source>
</evidence>
<feature type="transmembrane region" description="Helical" evidence="14">
    <location>
        <begin position="185"/>
        <end position="205"/>
    </location>
</feature>
<keyword evidence="9 13" id="KW-0472">Membrane</keyword>
<dbReference type="GO" id="GO:0016020">
    <property type="term" value="C:membrane"/>
    <property type="evidence" value="ECO:0007669"/>
    <property type="project" value="UniProtKB-SubCell"/>
</dbReference>
<evidence type="ECO:0000259" key="15">
    <source>
        <dbReference type="PROSITE" id="PS51751"/>
    </source>
</evidence>
<dbReference type="GO" id="GO:0004769">
    <property type="term" value="F:steroid Delta-isomerase activity"/>
    <property type="evidence" value="ECO:0007669"/>
    <property type="project" value="TreeGrafter"/>
</dbReference>
<evidence type="ECO:0000256" key="4">
    <source>
        <dbReference type="ARBA" id="ARBA00022692"/>
    </source>
</evidence>
<feature type="domain" description="EXPERA" evidence="15">
    <location>
        <begin position="62"/>
        <end position="204"/>
    </location>
</feature>
<evidence type="ECO:0000256" key="7">
    <source>
        <dbReference type="ARBA" id="ARBA00023011"/>
    </source>
</evidence>
<evidence type="ECO:0000256" key="9">
    <source>
        <dbReference type="ARBA" id="ARBA00023136"/>
    </source>
</evidence>
<keyword evidence="7" id="KW-0756">Sterol biosynthesis</keyword>
<evidence type="ECO:0000256" key="13">
    <source>
        <dbReference type="PROSITE-ProRule" id="PRU01087"/>
    </source>
</evidence>
<evidence type="ECO:0000256" key="6">
    <source>
        <dbReference type="ARBA" id="ARBA00022989"/>
    </source>
</evidence>
<keyword evidence="10" id="KW-1207">Sterol metabolism</keyword>
<keyword evidence="17" id="KW-1185">Reference proteome</keyword>
<keyword evidence="4 13" id="KW-0812">Transmembrane</keyword>
<protein>
    <recommendedName>
        <fullName evidence="15">EXPERA domain-containing protein</fullName>
    </recommendedName>
</protein>
<organism evidence="16 17">
    <name type="scientific">Stephania japonica</name>
    <dbReference type="NCBI Taxonomy" id="461633"/>
    <lineage>
        <taxon>Eukaryota</taxon>
        <taxon>Viridiplantae</taxon>
        <taxon>Streptophyta</taxon>
        <taxon>Embryophyta</taxon>
        <taxon>Tracheophyta</taxon>
        <taxon>Spermatophyta</taxon>
        <taxon>Magnoliopsida</taxon>
        <taxon>Ranunculales</taxon>
        <taxon>Menispermaceae</taxon>
        <taxon>Menispermoideae</taxon>
        <taxon>Cissampelideae</taxon>
        <taxon>Stephania</taxon>
    </lineage>
</organism>
<evidence type="ECO:0000313" key="17">
    <source>
        <dbReference type="Proteomes" id="UP001417504"/>
    </source>
</evidence>
<evidence type="ECO:0000256" key="12">
    <source>
        <dbReference type="ARBA" id="ARBA00023235"/>
    </source>
</evidence>
<dbReference type="GO" id="GO:0000247">
    <property type="term" value="F:C-8 sterol isomerase activity"/>
    <property type="evidence" value="ECO:0007669"/>
    <property type="project" value="TreeGrafter"/>
</dbReference>
<dbReference type="InterPro" id="IPR007905">
    <property type="entry name" value="EBP"/>
</dbReference>
<dbReference type="PANTHER" id="PTHR14207:SF0">
    <property type="entry name" value="3-BETA-HYDROXYSTEROID-DELTA(8),DELTA(7)-ISOMERASE"/>
    <property type="match status" value="1"/>
</dbReference>
<evidence type="ECO:0000256" key="8">
    <source>
        <dbReference type="ARBA" id="ARBA00023098"/>
    </source>
</evidence>
<dbReference type="Pfam" id="PF05241">
    <property type="entry name" value="EBP"/>
    <property type="match status" value="1"/>
</dbReference>
<comment type="similarity">
    <text evidence="2">Belongs to the EBP family.</text>
</comment>
<gene>
    <name evidence="16" type="ORF">Sjap_023156</name>
</gene>
<feature type="transmembrane region" description="Helical" evidence="14">
    <location>
        <begin position="154"/>
        <end position="173"/>
    </location>
</feature>
<feature type="transmembrane region" description="Helical" evidence="14">
    <location>
        <begin position="28"/>
        <end position="53"/>
    </location>
</feature>
<accession>A0AAP0EJI3</accession>
<comment type="caution">
    <text evidence="16">The sequence shown here is derived from an EMBL/GenBank/DDBJ whole genome shotgun (WGS) entry which is preliminary data.</text>
</comment>
<keyword evidence="8" id="KW-0443">Lipid metabolism</keyword>
<keyword evidence="12" id="KW-0413">Isomerase</keyword>
<evidence type="ECO:0000256" key="5">
    <source>
        <dbReference type="ARBA" id="ARBA00022955"/>
    </source>
</evidence>
<feature type="transmembrane region" description="Helical" evidence="14">
    <location>
        <begin position="118"/>
        <end position="142"/>
    </location>
</feature>
<name>A0AAP0EJI3_9MAGN</name>
<dbReference type="GO" id="GO:0005783">
    <property type="term" value="C:endoplasmic reticulum"/>
    <property type="evidence" value="ECO:0007669"/>
    <property type="project" value="TreeGrafter"/>
</dbReference>
<proteinExistence type="inferred from homology"/>
<dbReference type="GO" id="GO:0016126">
    <property type="term" value="P:sterol biosynthetic process"/>
    <property type="evidence" value="ECO:0007669"/>
    <property type="project" value="UniProtKB-KW"/>
</dbReference>
<evidence type="ECO:0000256" key="10">
    <source>
        <dbReference type="ARBA" id="ARBA00023166"/>
    </source>
</evidence>
<dbReference type="InterPro" id="IPR033118">
    <property type="entry name" value="EXPERA"/>
</dbReference>
<keyword evidence="3" id="KW-0444">Lipid biosynthesis</keyword>
<dbReference type="EMBL" id="JBBNAE010000010">
    <property type="protein sequence ID" value="KAK9089979.1"/>
    <property type="molecule type" value="Genomic_DNA"/>
</dbReference>
<dbReference type="PANTHER" id="PTHR14207">
    <property type="entry name" value="STEROL ISOMERASE"/>
    <property type="match status" value="1"/>
</dbReference>
<feature type="transmembrane region" description="Helical" evidence="14">
    <location>
        <begin position="65"/>
        <end position="86"/>
    </location>
</feature>
<comment type="subcellular location">
    <subcellularLocation>
        <location evidence="1">Membrane</location>
        <topology evidence="1">Multi-pass membrane protein</topology>
    </subcellularLocation>
</comment>
<evidence type="ECO:0000256" key="14">
    <source>
        <dbReference type="SAM" id="Phobius"/>
    </source>
</evidence>
<evidence type="ECO:0000256" key="3">
    <source>
        <dbReference type="ARBA" id="ARBA00022516"/>
    </source>
</evidence>
<keyword evidence="11" id="KW-0753">Steroid metabolism</keyword>
<keyword evidence="5" id="KW-0752">Steroid biosynthesis</keyword>
<evidence type="ECO:0000256" key="11">
    <source>
        <dbReference type="ARBA" id="ARBA00023221"/>
    </source>
</evidence>
<reference evidence="16 17" key="1">
    <citation type="submission" date="2024-01" db="EMBL/GenBank/DDBJ databases">
        <title>Genome assemblies of Stephania.</title>
        <authorList>
            <person name="Yang L."/>
        </authorList>
    </citation>
    <scope>NUCLEOTIDE SEQUENCE [LARGE SCALE GENOMIC DNA]</scope>
    <source>
        <strain evidence="16">QJT</strain>
        <tissue evidence="16">Leaf</tissue>
    </source>
</reference>
<dbReference type="GO" id="GO:0047750">
    <property type="term" value="F:cholestenol delta-isomerase activity"/>
    <property type="evidence" value="ECO:0007669"/>
    <property type="project" value="InterPro"/>
</dbReference>
<evidence type="ECO:0000256" key="2">
    <source>
        <dbReference type="ARBA" id="ARBA00008337"/>
    </source>
</evidence>
<dbReference type="Proteomes" id="UP001417504">
    <property type="component" value="Unassembled WGS sequence"/>
</dbReference>
<sequence>MEEAAAAGSYSHPYIPSDLSLPDYVPGFLSPLTIVAVYILASLFVATTIWLISGRFPRLSTTERWLMCWWAFTGLTHIILEGYFAFSPQFYKEKTPCYLAEVWKEYSKGDSRYAARDAGVVTVEGMTAVLEGPASLLVVYAIATRAAYREVLQLAISLGQLYGTAVYFITSILEGDNFASSTYHYFAYYVFANSFWILIPSLIIVRSWKKICAATEAQVQKKGKAL</sequence>
<dbReference type="AlphaFoldDB" id="A0AAP0EJI3"/>
<dbReference type="PROSITE" id="PS51751">
    <property type="entry name" value="EXPERA"/>
    <property type="match status" value="1"/>
</dbReference>
<keyword evidence="6 13" id="KW-1133">Transmembrane helix</keyword>